<accession>A0ABN7SIR6</accession>
<evidence type="ECO:0000256" key="10">
    <source>
        <dbReference type="SAM" id="Phobius"/>
    </source>
</evidence>
<evidence type="ECO:0000256" key="11">
    <source>
        <dbReference type="SAM" id="SignalP"/>
    </source>
</evidence>
<evidence type="ECO:0000256" key="2">
    <source>
        <dbReference type="ARBA" id="ARBA00022692"/>
    </source>
</evidence>
<dbReference type="InterPro" id="IPR001841">
    <property type="entry name" value="Znf_RING"/>
</dbReference>
<dbReference type="PANTHER" id="PTHR46539">
    <property type="entry name" value="E3 UBIQUITIN-PROTEIN LIGASE ATL42"/>
    <property type="match status" value="1"/>
</dbReference>
<keyword evidence="14" id="KW-1185">Reference proteome</keyword>
<dbReference type="PROSITE" id="PS50089">
    <property type="entry name" value="ZF_RING_2"/>
    <property type="match status" value="1"/>
</dbReference>
<sequence length="435" mass="49025">MFSAWWLLPLLPSLYAEETENDPEYNDGISQADVAMVKNFLETSPSEWDPLDQGQFARGSVVPGEPAFGEVVLVGTGIFENPDNPDGIYGCKEEDYGSSNFTGKVAFLYRGICKFEEKVTLAAEAGAEVVVIVNNNPEGVITMSIGKAKEKNVISLMITNKSGYQILQELKEKETYENVFLKISKGTPTVGFEKIIVIVICLAFLVLLTISLAWVIFYYVQRFRVLHQQYRDQKKQEQLMRKALDALKVEILTSSSEIVKNSDETCCAICIDNFEAKDVVRHLTCCHLYHKKCIDPWLMEKGTCPQCKVDILKQLGLRDAEEVARGPSEEDNTAFSSEERETDWQQATAPDERDLDSGVEDEDDHQQEIYMKNELEVSHPSANYDVAQHQSVMRALSEPLPPVNCTTYERTRGRRSSIEPDTVSEINEESSNTEL</sequence>
<feature type="signal peptide" evidence="11">
    <location>
        <begin position="1"/>
        <end position="16"/>
    </location>
</feature>
<keyword evidence="5" id="KW-0862">Zinc</keyword>
<keyword evidence="7 10" id="KW-0472">Membrane</keyword>
<evidence type="ECO:0000256" key="1">
    <source>
        <dbReference type="ARBA" id="ARBA00004167"/>
    </source>
</evidence>
<feature type="chain" id="PRO_5047519469" evidence="11">
    <location>
        <begin position="17"/>
        <end position="435"/>
    </location>
</feature>
<evidence type="ECO:0000313" key="13">
    <source>
        <dbReference type="EMBL" id="CAG5098464.1"/>
    </source>
</evidence>
<keyword evidence="11" id="KW-0732">Signal</keyword>
<feature type="transmembrane region" description="Helical" evidence="10">
    <location>
        <begin position="195"/>
        <end position="220"/>
    </location>
</feature>
<comment type="subcellular location">
    <subcellularLocation>
        <location evidence="1">Membrane</location>
        <topology evidence="1">Single-pass membrane protein</topology>
    </subcellularLocation>
</comment>
<dbReference type="Pfam" id="PF13639">
    <property type="entry name" value="zf-RING_2"/>
    <property type="match status" value="1"/>
</dbReference>
<protein>
    <submittedName>
        <fullName evidence="13">Oidioi.mRNA.OKI2018_I69.XSR.g15690.t1.cds</fullName>
    </submittedName>
</protein>
<dbReference type="Proteomes" id="UP001158576">
    <property type="component" value="Chromosome XSR"/>
</dbReference>
<dbReference type="Pfam" id="PF02225">
    <property type="entry name" value="PA"/>
    <property type="match status" value="1"/>
</dbReference>
<evidence type="ECO:0000259" key="12">
    <source>
        <dbReference type="PROSITE" id="PS50089"/>
    </source>
</evidence>
<evidence type="ECO:0000256" key="8">
    <source>
        <dbReference type="PROSITE-ProRule" id="PRU00175"/>
    </source>
</evidence>
<dbReference type="EMBL" id="OU015569">
    <property type="protein sequence ID" value="CAG5098464.1"/>
    <property type="molecule type" value="Genomic_DNA"/>
</dbReference>
<proteinExistence type="predicted"/>
<dbReference type="SUPFAM" id="SSF52025">
    <property type="entry name" value="PA domain"/>
    <property type="match status" value="1"/>
</dbReference>
<evidence type="ECO:0000313" key="14">
    <source>
        <dbReference type="Proteomes" id="UP001158576"/>
    </source>
</evidence>
<feature type="domain" description="RING-type" evidence="12">
    <location>
        <begin position="267"/>
        <end position="308"/>
    </location>
</feature>
<evidence type="ECO:0000256" key="9">
    <source>
        <dbReference type="SAM" id="MobiDB-lite"/>
    </source>
</evidence>
<evidence type="ECO:0000256" key="3">
    <source>
        <dbReference type="ARBA" id="ARBA00022723"/>
    </source>
</evidence>
<dbReference type="Gene3D" id="3.50.30.30">
    <property type="match status" value="1"/>
</dbReference>
<dbReference type="InterPro" id="IPR003137">
    <property type="entry name" value="PA_domain"/>
</dbReference>
<evidence type="ECO:0000256" key="7">
    <source>
        <dbReference type="ARBA" id="ARBA00023136"/>
    </source>
</evidence>
<dbReference type="SMART" id="SM00184">
    <property type="entry name" value="RING"/>
    <property type="match status" value="1"/>
</dbReference>
<evidence type="ECO:0000256" key="6">
    <source>
        <dbReference type="ARBA" id="ARBA00022989"/>
    </source>
</evidence>
<keyword evidence="3" id="KW-0479">Metal-binding</keyword>
<reference evidence="13 14" key="1">
    <citation type="submission" date="2021-04" db="EMBL/GenBank/DDBJ databases">
        <authorList>
            <person name="Bliznina A."/>
        </authorList>
    </citation>
    <scope>NUCLEOTIDE SEQUENCE [LARGE SCALE GENOMIC DNA]</scope>
</reference>
<dbReference type="SUPFAM" id="SSF57850">
    <property type="entry name" value="RING/U-box"/>
    <property type="match status" value="1"/>
</dbReference>
<dbReference type="Gene3D" id="3.30.40.10">
    <property type="entry name" value="Zinc/RING finger domain, C3HC4 (zinc finger)"/>
    <property type="match status" value="1"/>
</dbReference>
<evidence type="ECO:0000256" key="5">
    <source>
        <dbReference type="ARBA" id="ARBA00022833"/>
    </source>
</evidence>
<dbReference type="InterPro" id="IPR013083">
    <property type="entry name" value="Znf_RING/FYVE/PHD"/>
</dbReference>
<keyword evidence="4 8" id="KW-0863">Zinc-finger</keyword>
<evidence type="ECO:0000256" key="4">
    <source>
        <dbReference type="ARBA" id="ARBA00022771"/>
    </source>
</evidence>
<keyword evidence="2 10" id="KW-0812">Transmembrane</keyword>
<gene>
    <name evidence="13" type="ORF">OKIOD_LOCUS7248</name>
</gene>
<keyword evidence="6 10" id="KW-1133">Transmembrane helix</keyword>
<dbReference type="PANTHER" id="PTHR46539:SF23">
    <property type="entry name" value="RING-TYPE DOMAIN-CONTAINING PROTEIN"/>
    <property type="match status" value="1"/>
</dbReference>
<organism evidence="13 14">
    <name type="scientific">Oikopleura dioica</name>
    <name type="common">Tunicate</name>
    <dbReference type="NCBI Taxonomy" id="34765"/>
    <lineage>
        <taxon>Eukaryota</taxon>
        <taxon>Metazoa</taxon>
        <taxon>Chordata</taxon>
        <taxon>Tunicata</taxon>
        <taxon>Appendicularia</taxon>
        <taxon>Copelata</taxon>
        <taxon>Oikopleuridae</taxon>
        <taxon>Oikopleura</taxon>
    </lineage>
</organism>
<dbReference type="InterPro" id="IPR046450">
    <property type="entry name" value="PA_dom_sf"/>
</dbReference>
<feature type="region of interest" description="Disordered" evidence="9">
    <location>
        <begin position="320"/>
        <end position="435"/>
    </location>
</feature>
<name>A0ABN7SIR6_OIKDI</name>